<feature type="domain" description="HPt" evidence="2">
    <location>
        <begin position="19"/>
        <end position="112"/>
    </location>
</feature>
<dbReference type="EMBL" id="JAAZON010000301">
    <property type="protein sequence ID" value="NMC62879.1"/>
    <property type="molecule type" value="Genomic_DNA"/>
</dbReference>
<evidence type="ECO:0000256" key="1">
    <source>
        <dbReference type="PROSITE-ProRule" id="PRU00110"/>
    </source>
</evidence>
<dbReference type="InterPro" id="IPR008207">
    <property type="entry name" value="Sig_transdc_His_kin_Hpt_dom"/>
</dbReference>
<organism evidence="3 4">
    <name type="scientific">SAR324 cluster bacterium</name>
    <dbReference type="NCBI Taxonomy" id="2024889"/>
    <lineage>
        <taxon>Bacteria</taxon>
        <taxon>Deltaproteobacteria</taxon>
        <taxon>SAR324 cluster</taxon>
    </lineage>
</organism>
<reference evidence="3 4" key="1">
    <citation type="journal article" date="2020" name="Biotechnol. Biofuels">
        <title>New insights from the biogas microbiome by comprehensive genome-resolved metagenomics of nearly 1600 species originating from multiple anaerobic digesters.</title>
        <authorList>
            <person name="Campanaro S."/>
            <person name="Treu L."/>
            <person name="Rodriguez-R L.M."/>
            <person name="Kovalovszki A."/>
            <person name="Ziels R.M."/>
            <person name="Maus I."/>
            <person name="Zhu X."/>
            <person name="Kougias P.G."/>
            <person name="Basile A."/>
            <person name="Luo G."/>
            <person name="Schluter A."/>
            <person name="Konstantinidis K.T."/>
            <person name="Angelidaki I."/>
        </authorList>
    </citation>
    <scope>NUCLEOTIDE SEQUENCE [LARGE SCALE GENOMIC DNA]</scope>
    <source>
        <strain evidence="3">AS27yjCOA_65</strain>
    </source>
</reference>
<dbReference type="Pfam" id="PF01627">
    <property type="entry name" value="Hpt"/>
    <property type="match status" value="1"/>
</dbReference>
<proteinExistence type="predicted"/>
<dbReference type="PROSITE" id="PS50894">
    <property type="entry name" value="HPT"/>
    <property type="match status" value="1"/>
</dbReference>
<dbReference type="AlphaFoldDB" id="A0A7X9IK93"/>
<dbReference type="Proteomes" id="UP000524246">
    <property type="component" value="Unassembled WGS sequence"/>
</dbReference>
<comment type="caution">
    <text evidence="3">The sequence shown here is derived from an EMBL/GenBank/DDBJ whole genome shotgun (WGS) entry which is preliminary data.</text>
</comment>
<evidence type="ECO:0000313" key="3">
    <source>
        <dbReference type="EMBL" id="NMC62879.1"/>
    </source>
</evidence>
<sequence>MSEVLIFDKDGAVERVDGDCELLKELGEIFLEDFTMQLKEIQTAISKSDYYGLNRKAHSIKSALGNLGAMKAHATALEMELEGRNENFQRAPALLEELQHDVEEYFRELKIFLKEKGLELDISLVTN</sequence>
<dbReference type="GO" id="GO:0000160">
    <property type="term" value="P:phosphorelay signal transduction system"/>
    <property type="evidence" value="ECO:0007669"/>
    <property type="project" value="InterPro"/>
</dbReference>
<gene>
    <name evidence="3" type="ORF">GYA55_06880</name>
</gene>
<accession>A0A7X9IK93</accession>
<protein>
    <submittedName>
        <fullName evidence="3">Hpt domain-containing protein</fullName>
    </submittedName>
</protein>
<dbReference type="InterPro" id="IPR036641">
    <property type="entry name" value="HPT_dom_sf"/>
</dbReference>
<evidence type="ECO:0000313" key="4">
    <source>
        <dbReference type="Proteomes" id="UP000524246"/>
    </source>
</evidence>
<dbReference type="Gene3D" id="1.20.120.160">
    <property type="entry name" value="HPT domain"/>
    <property type="match status" value="1"/>
</dbReference>
<keyword evidence="1" id="KW-0597">Phosphoprotein</keyword>
<feature type="modified residue" description="Phosphohistidine" evidence="1">
    <location>
        <position position="58"/>
    </location>
</feature>
<evidence type="ECO:0000259" key="2">
    <source>
        <dbReference type="PROSITE" id="PS50894"/>
    </source>
</evidence>
<dbReference type="SUPFAM" id="SSF47226">
    <property type="entry name" value="Histidine-containing phosphotransfer domain, HPT domain"/>
    <property type="match status" value="1"/>
</dbReference>
<name>A0A7X9IK93_9DELT</name>